<reference evidence="1 2" key="1">
    <citation type="submission" date="2014-02" db="EMBL/GenBank/DDBJ databases">
        <title>The small core and large imbalanced accessory genome model reveals a collaborative survival strategy of Sorangium cellulosum strains in nature.</title>
        <authorList>
            <person name="Han K."/>
            <person name="Peng R."/>
            <person name="Blom J."/>
            <person name="Li Y.-Z."/>
        </authorList>
    </citation>
    <scope>NUCLEOTIDE SEQUENCE [LARGE SCALE GENOMIC DNA]</scope>
    <source>
        <strain evidence="1 2">So0157-25</strain>
    </source>
</reference>
<gene>
    <name evidence="1" type="ORF">BE08_14915</name>
</gene>
<accession>A0A150P4G0</accession>
<evidence type="ECO:0000313" key="1">
    <source>
        <dbReference type="EMBL" id="KYF50579.1"/>
    </source>
</evidence>
<proteinExistence type="predicted"/>
<dbReference type="InterPro" id="IPR039968">
    <property type="entry name" value="BcerS-like"/>
</dbReference>
<organism evidence="1 2">
    <name type="scientific">Sorangium cellulosum</name>
    <name type="common">Polyangium cellulosum</name>
    <dbReference type="NCBI Taxonomy" id="56"/>
    <lineage>
        <taxon>Bacteria</taxon>
        <taxon>Pseudomonadati</taxon>
        <taxon>Myxococcota</taxon>
        <taxon>Polyangia</taxon>
        <taxon>Polyangiales</taxon>
        <taxon>Polyangiaceae</taxon>
        <taxon>Sorangium</taxon>
    </lineage>
</organism>
<evidence type="ECO:0008006" key="3">
    <source>
        <dbReference type="Google" id="ProtNLM"/>
    </source>
</evidence>
<dbReference type="PANTHER" id="PTHR41368">
    <property type="entry name" value="PROTEIN YGHO"/>
    <property type="match status" value="1"/>
</dbReference>
<dbReference type="Gene3D" id="3.40.630.30">
    <property type="match status" value="1"/>
</dbReference>
<feature type="non-terminal residue" evidence="1">
    <location>
        <position position="378"/>
    </location>
</feature>
<comment type="caution">
    <text evidence="1">The sequence shown here is derived from an EMBL/GenBank/DDBJ whole genome shotgun (WGS) entry which is preliminary data.</text>
</comment>
<name>A0A150P4G0_SORCE</name>
<evidence type="ECO:0000313" key="2">
    <source>
        <dbReference type="Proteomes" id="UP000075420"/>
    </source>
</evidence>
<dbReference type="EMBL" id="JELY01003153">
    <property type="protein sequence ID" value="KYF50579.1"/>
    <property type="molecule type" value="Genomic_DNA"/>
</dbReference>
<dbReference type="PANTHER" id="PTHR41368:SF1">
    <property type="entry name" value="PROTEIN YGHO"/>
    <property type="match status" value="1"/>
</dbReference>
<dbReference type="Proteomes" id="UP000075420">
    <property type="component" value="Unassembled WGS sequence"/>
</dbReference>
<dbReference type="AlphaFoldDB" id="A0A150P4G0"/>
<protein>
    <recommendedName>
        <fullName evidence="3">N-acetyltransferase domain-containing protein</fullName>
    </recommendedName>
</protein>
<sequence length="378" mass="43040">MAIELRELKNGDRKVLKDFLNVVDTIYEGEPNYIRPLDLDIADRLDKKKNPFFEHAEGTAWVAYKDGRPAGRITAQVDHEHLRCHRDDTGLFGFLDTIDDPETAEALLAEAAAWLRARGMKRMRGPYSLSINEEVGCLVEGFGASAVLMMPYHRPHQGRLIEQAGLEKVKDFYSWRYEVGDVPARAQRAHAEILAMPEVHTRCGDPKNLLRDIRILMDVFNDAWSDNWGFVPMTEKELIKWAKDVRLILMPELTKLTFIDGEPAAVSLGLPDLNDLIRDFHGKLLPAGVFKLLWRLRVRGPKSGRLVVLGIRKKWRHVRRYAGLSAFLYVEMNRAAHLLGMKGGELGWTLEDNAAINAGIRLMGGRICKTYRVYERAL</sequence>
<dbReference type="InterPro" id="IPR016181">
    <property type="entry name" value="Acyl_CoA_acyltransferase"/>
</dbReference>
<dbReference type="SUPFAM" id="SSF55729">
    <property type="entry name" value="Acyl-CoA N-acyltransferases (Nat)"/>
    <property type="match status" value="1"/>
</dbReference>